<dbReference type="OrthoDB" id="9808890at2"/>
<feature type="domain" description="NlpC/P60" evidence="5">
    <location>
        <begin position="205"/>
        <end position="333"/>
    </location>
</feature>
<name>A0A0S4N470_9BACT</name>
<dbReference type="InterPro" id="IPR051202">
    <property type="entry name" value="Peptidase_C40"/>
</dbReference>
<comment type="similarity">
    <text evidence="1">Belongs to the peptidase C40 family.</text>
</comment>
<dbReference type="GO" id="GO:0008234">
    <property type="term" value="F:cysteine-type peptidase activity"/>
    <property type="evidence" value="ECO:0007669"/>
    <property type="project" value="UniProtKB-KW"/>
</dbReference>
<dbReference type="PROSITE" id="PS51935">
    <property type="entry name" value="NLPC_P60"/>
    <property type="match status" value="1"/>
</dbReference>
<dbReference type="GO" id="GO:0006508">
    <property type="term" value="P:proteolysis"/>
    <property type="evidence" value="ECO:0007669"/>
    <property type="project" value="UniProtKB-KW"/>
</dbReference>
<reference evidence="7" key="1">
    <citation type="submission" date="2015-11" db="EMBL/GenBank/DDBJ databases">
        <authorList>
            <person name="Varghese N."/>
        </authorList>
    </citation>
    <scope>NUCLEOTIDE SEQUENCE [LARGE SCALE GENOMIC DNA]</scope>
</reference>
<proteinExistence type="inferred from homology"/>
<gene>
    <name evidence="6" type="ORF">JGI1_01395</name>
</gene>
<dbReference type="Gene3D" id="2.30.30.40">
    <property type="entry name" value="SH3 Domains"/>
    <property type="match status" value="2"/>
</dbReference>
<dbReference type="Pfam" id="PF18348">
    <property type="entry name" value="SH3_16"/>
    <property type="match status" value="1"/>
</dbReference>
<sequence length="334" mass="38167">MPLSIEKIRQELGIDTRLCVFEISGNVLKVSDEKIMDKLLNRLKQGGSKLKVKLLPDETCGEFRFGVCNVGTASVFKEPSMRSEQVTQAILGETFDTLEIFNDDWVRIRLHFDGYIGWIYRGQVVLMKQEEFSKYSDKVKVQFEKNFGFVREKPNAESTPVRDVVVCSALNVLKAGNNWFMVELPDGKVGWMRKNEVRRFRAIDKRNVNDIIQTAKRFLGVSYLWGGKTPKGFDCSGFVQTVFRINGVRLPRDADMQWGVGDDLGMDFSKFKKGDLLFFSSDGERVTHVGIYLGKDKKVIHSSGFVKINSLDRKSVDYSERLERTFIGAKRVLI</sequence>
<evidence type="ECO:0000256" key="1">
    <source>
        <dbReference type="ARBA" id="ARBA00007074"/>
    </source>
</evidence>
<keyword evidence="3" id="KW-0378">Hydrolase</keyword>
<evidence type="ECO:0000313" key="6">
    <source>
        <dbReference type="EMBL" id="CUU06066.1"/>
    </source>
</evidence>
<dbReference type="PANTHER" id="PTHR47053:SF1">
    <property type="entry name" value="MUREIN DD-ENDOPEPTIDASE MEPH-RELATED"/>
    <property type="match status" value="1"/>
</dbReference>
<keyword evidence="2" id="KW-0645">Protease</keyword>
<evidence type="ECO:0000256" key="2">
    <source>
        <dbReference type="ARBA" id="ARBA00022670"/>
    </source>
</evidence>
<dbReference type="InterPro" id="IPR000064">
    <property type="entry name" value="NLP_P60_dom"/>
</dbReference>
<protein>
    <submittedName>
        <fullName evidence="6">NlpC/P60 family protein</fullName>
    </submittedName>
</protein>
<dbReference type="Gene3D" id="3.90.1720.10">
    <property type="entry name" value="endopeptidase domain like (from Nostoc punctiforme)"/>
    <property type="match status" value="1"/>
</dbReference>
<dbReference type="STRING" id="1643428.GCA_001442855_01366"/>
<evidence type="ECO:0000256" key="4">
    <source>
        <dbReference type="ARBA" id="ARBA00022807"/>
    </source>
</evidence>
<accession>A0A0S4N470</accession>
<dbReference type="Proteomes" id="UP000320623">
    <property type="component" value="Unassembled WGS sequence"/>
</dbReference>
<evidence type="ECO:0000313" key="7">
    <source>
        <dbReference type="Proteomes" id="UP000320623"/>
    </source>
</evidence>
<dbReference type="SUPFAM" id="SSF54001">
    <property type="entry name" value="Cysteine proteinases"/>
    <property type="match status" value="1"/>
</dbReference>
<keyword evidence="4" id="KW-0788">Thiol protease</keyword>
<dbReference type="InterPro" id="IPR041382">
    <property type="entry name" value="SH3_16"/>
</dbReference>
<dbReference type="AlphaFoldDB" id="A0A0S4N470"/>
<dbReference type="Pfam" id="PF00877">
    <property type="entry name" value="NLPC_P60"/>
    <property type="match status" value="1"/>
</dbReference>
<evidence type="ECO:0000259" key="5">
    <source>
        <dbReference type="PROSITE" id="PS51935"/>
    </source>
</evidence>
<dbReference type="SUPFAM" id="SSF82057">
    <property type="entry name" value="Prokaryotic SH3-related domain"/>
    <property type="match status" value="1"/>
</dbReference>
<dbReference type="InterPro" id="IPR038765">
    <property type="entry name" value="Papain-like_cys_pep_sf"/>
</dbReference>
<keyword evidence="7" id="KW-1185">Reference proteome</keyword>
<dbReference type="EMBL" id="FAOO01000009">
    <property type="protein sequence ID" value="CUU06066.1"/>
    <property type="molecule type" value="Genomic_DNA"/>
</dbReference>
<organism evidence="6 7">
    <name type="scientific">Candidatus Thermokryptus mobilis</name>
    <dbReference type="NCBI Taxonomy" id="1643428"/>
    <lineage>
        <taxon>Bacteria</taxon>
        <taxon>Pseudomonadati</taxon>
        <taxon>Candidatus Kryptoniota</taxon>
        <taxon>Candidatus Thermokryptus</taxon>
    </lineage>
</organism>
<dbReference type="RefSeq" id="WP_140945140.1">
    <property type="nucleotide sequence ID" value="NZ_FAOO01000009.1"/>
</dbReference>
<dbReference type="PANTHER" id="PTHR47053">
    <property type="entry name" value="MUREIN DD-ENDOPEPTIDASE MEPH-RELATED"/>
    <property type="match status" value="1"/>
</dbReference>
<evidence type="ECO:0000256" key="3">
    <source>
        <dbReference type="ARBA" id="ARBA00022801"/>
    </source>
</evidence>